<evidence type="ECO:0000256" key="1">
    <source>
        <dbReference type="SAM" id="Coils"/>
    </source>
</evidence>
<keyword evidence="3" id="KW-0251">Elongation factor</keyword>
<dbReference type="Proteomes" id="UP001163739">
    <property type="component" value="Chromosome"/>
</dbReference>
<dbReference type="SUPFAM" id="SSF54534">
    <property type="entry name" value="FKBP-like"/>
    <property type="match status" value="1"/>
</dbReference>
<dbReference type="Gene3D" id="3.10.50.30">
    <property type="entry name" value="Transcription elongation factor, GreA/GreB, C-terminal domain"/>
    <property type="match status" value="1"/>
</dbReference>
<protein>
    <submittedName>
        <fullName evidence="3">GreA/GreB family elongation factor</fullName>
    </submittedName>
</protein>
<dbReference type="Pfam" id="PF01272">
    <property type="entry name" value="GreA_GreB"/>
    <property type="match status" value="1"/>
</dbReference>
<proteinExistence type="predicted"/>
<organism evidence="3 4">
    <name type="scientific">Alkalimarinus alittae</name>
    <dbReference type="NCBI Taxonomy" id="2961619"/>
    <lineage>
        <taxon>Bacteria</taxon>
        <taxon>Pseudomonadati</taxon>
        <taxon>Pseudomonadota</taxon>
        <taxon>Gammaproteobacteria</taxon>
        <taxon>Alteromonadales</taxon>
        <taxon>Alteromonadaceae</taxon>
        <taxon>Alkalimarinus</taxon>
    </lineage>
</organism>
<dbReference type="RefSeq" id="WP_265046777.1">
    <property type="nucleotide sequence ID" value="NZ_CP100390.1"/>
</dbReference>
<evidence type="ECO:0000313" key="4">
    <source>
        <dbReference type="Proteomes" id="UP001163739"/>
    </source>
</evidence>
<gene>
    <name evidence="3" type="ORF">NKI27_14620</name>
</gene>
<dbReference type="InterPro" id="IPR001437">
    <property type="entry name" value="Tscrpt_elong_fac_GreA/B_C"/>
</dbReference>
<feature type="domain" description="Transcription elongation factor GreA/GreB C-terminal" evidence="2">
    <location>
        <begin position="128"/>
        <end position="164"/>
    </location>
</feature>
<evidence type="ECO:0000259" key="2">
    <source>
        <dbReference type="Pfam" id="PF01272"/>
    </source>
</evidence>
<keyword evidence="3" id="KW-0648">Protein biosynthesis</keyword>
<reference evidence="3" key="1">
    <citation type="submission" date="2022-06" db="EMBL/GenBank/DDBJ databases">
        <title>Alkalimarinus sp. nov., isolated from gut of a Alitta virens.</title>
        <authorList>
            <person name="Yang A.I."/>
            <person name="Shin N.-R."/>
        </authorList>
    </citation>
    <scope>NUCLEOTIDE SEQUENCE</scope>
    <source>
        <strain evidence="3">A2M4</strain>
    </source>
</reference>
<dbReference type="InterPro" id="IPR036953">
    <property type="entry name" value="GreA/GreB_C_sf"/>
</dbReference>
<sequence length="165" mass="18047">MIIKETIRQGILRQLRTDYENAIRSASAAHEAATNEESKAENKYDTRGLEASYLAEGQSRRVTELEEEIAVYEKLELADFTEASPIRLTALVVLEDNKESRQLFFVGPLSGGLKVVILESGLKGECLVVTAKAPLGSALIGKRVGDEVVINIAGNTACYDIIDVY</sequence>
<feature type="coiled-coil region" evidence="1">
    <location>
        <begin position="16"/>
        <end position="75"/>
    </location>
</feature>
<dbReference type="GO" id="GO:0003746">
    <property type="term" value="F:translation elongation factor activity"/>
    <property type="evidence" value="ECO:0007669"/>
    <property type="project" value="UniProtKB-KW"/>
</dbReference>
<keyword evidence="1" id="KW-0175">Coiled coil</keyword>
<keyword evidence="4" id="KW-1185">Reference proteome</keyword>
<dbReference type="EMBL" id="CP100390">
    <property type="protein sequence ID" value="UZE95287.1"/>
    <property type="molecule type" value="Genomic_DNA"/>
</dbReference>
<accession>A0ABY6MZU7</accession>
<evidence type="ECO:0000313" key="3">
    <source>
        <dbReference type="EMBL" id="UZE95287.1"/>
    </source>
</evidence>
<name>A0ABY6MZU7_9ALTE</name>